<accession>A0ABS9L7C7</accession>
<sequence length="198" mass="22416">MNSGIAVFMDFENIRRTGHQMFARDFDESEVTVSPVLLAELIASRRHQAAPISRISIVRGQPNRFRDPVAASRFERDAAAWSQDPRVKGDYLPLHYGPQRTRPKESGVDLRLGLNFVEAAKAHRYEAIVLLTGDTDLKPAIDDAAAAGTRVEVAFWSSRSHGFDSPVAEYAVRQKHLWHHRLSEEDFWHCVPERRTAA</sequence>
<dbReference type="InterPro" id="IPR021139">
    <property type="entry name" value="NYN"/>
</dbReference>
<evidence type="ECO:0000313" key="2">
    <source>
        <dbReference type="EMBL" id="MCG2622572.1"/>
    </source>
</evidence>
<dbReference type="RefSeq" id="WP_237821003.1">
    <property type="nucleotide sequence ID" value="NZ_JAKLTQ010000007.1"/>
</dbReference>
<feature type="domain" description="NYN" evidence="1">
    <location>
        <begin position="5"/>
        <end position="159"/>
    </location>
</feature>
<evidence type="ECO:0000313" key="3">
    <source>
        <dbReference type="Proteomes" id="UP001165368"/>
    </source>
</evidence>
<dbReference type="Proteomes" id="UP001165368">
    <property type="component" value="Unassembled WGS sequence"/>
</dbReference>
<evidence type="ECO:0000259" key="1">
    <source>
        <dbReference type="Pfam" id="PF01936"/>
    </source>
</evidence>
<name>A0ABS9L7C7_9MICC</name>
<reference evidence="2" key="1">
    <citation type="submission" date="2022-01" db="EMBL/GenBank/DDBJ databases">
        <authorList>
            <person name="Jo J.-H."/>
            <person name="Im W.-T."/>
        </authorList>
    </citation>
    <scope>NUCLEOTIDE SEQUENCE</scope>
    <source>
        <strain evidence="2">I2-34</strain>
    </source>
</reference>
<proteinExistence type="predicted"/>
<keyword evidence="3" id="KW-1185">Reference proteome</keyword>
<dbReference type="Pfam" id="PF01936">
    <property type="entry name" value="NYN"/>
    <property type="match status" value="1"/>
</dbReference>
<comment type="caution">
    <text evidence="2">The sequence shown here is derived from an EMBL/GenBank/DDBJ whole genome shotgun (WGS) entry which is preliminary data.</text>
</comment>
<organism evidence="2 3">
    <name type="scientific">Arthrobacter hankyongi</name>
    <dbReference type="NCBI Taxonomy" id="2904801"/>
    <lineage>
        <taxon>Bacteria</taxon>
        <taxon>Bacillati</taxon>
        <taxon>Actinomycetota</taxon>
        <taxon>Actinomycetes</taxon>
        <taxon>Micrococcales</taxon>
        <taxon>Micrococcaceae</taxon>
        <taxon>Arthrobacter</taxon>
    </lineage>
</organism>
<gene>
    <name evidence="2" type="ORF">LVY72_11680</name>
</gene>
<protein>
    <submittedName>
        <fullName evidence="2">NYN domain-containing protein</fullName>
    </submittedName>
</protein>
<dbReference type="EMBL" id="JAKLTQ010000007">
    <property type="protein sequence ID" value="MCG2622572.1"/>
    <property type="molecule type" value="Genomic_DNA"/>
</dbReference>
<dbReference type="Gene3D" id="3.40.50.1010">
    <property type="entry name" value="5'-nuclease"/>
    <property type="match status" value="1"/>
</dbReference>